<gene>
    <name evidence="3" type="ORF">ENR23_10970</name>
</gene>
<evidence type="ECO:0000313" key="3">
    <source>
        <dbReference type="EMBL" id="HGZ43921.1"/>
    </source>
</evidence>
<reference evidence="3" key="1">
    <citation type="journal article" date="2020" name="mSystems">
        <title>Genome- and Community-Level Interaction Insights into Carbon Utilization and Element Cycling Functions of Hydrothermarchaeota in Hydrothermal Sediment.</title>
        <authorList>
            <person name="Zhou Z."/>
            <person name="Liu Y."/>
            <person name="Xu W."/>
            <person name="Pan J."/>
            <person name="Luo Z.H."/>
            <person name="Li M."/>
        </authorList>
    </citation>
    <scope>NUCLEOTIDE SEQUENCE [LARGE SCALE GENOMIC DNA]</scope>
    <source>
        <strain evidence="3">SpSt-381</strain>
    </source>
</reference>
<evidence type="ECO:0000256" key="1">
    <source>
        <dbReference type="SAM" id="MobiDB-lite"/>
    </source>
</evidence>
<feature type="compositionally biased region" description="Low complexity" evidence="1">
    <location>
        <begin position="92"/>
        <end position="104"/>
    </location>
</feature>
<organism evidence="3">
    <name type="scientific">Eiseniibacteriota bacterium</name>
    <dbReference type="NCBI Taxonomy" id="2212470"/>
    <lineage>
        <taxon>Bacteria</taxon>
        <taxon>Candidatus Eiseniibacteriota</taxon>
    </lineage>
</organism>
<comment type="caution">
    <text evidence="3">The sequence shown here is derived from an EMBL/GenBank/DDBJ whole genome shotgun (WGS) entry which is preliminary data.</text>
</comment>
<feature type="compositionally biased region" description="Basic residues" evidence="1">
    <location>
        <begin position="51"/>
        <end position="75"/>
    </location>
</feature>
<feature type="compositionally biased region" description="Basic and acidic residues" evidence="1">
    <location>
        <begin position="105"/>
        <end position="114"/>
    </location>
</feature>
<feature type="compositionally biased region" description="Basic residues" evidence="1">
    <location>
        <begin position="82"/>
        <end position="91"/>
    </location>
</feature>
<keyword evidence="3" id="KW-0808">Transferase</keyword>
<evidence type="ECO:0000259" key="2">
    <source>
        <dbReference type="Pfam" id="PF13524"/>
    </source>
</evidence>
<proteinExistence type="predicted"/>
<dbReference type="EMBL" id="DSQF01000022">
    <property type="protein sequence ID" value="HGZ43921.1"/>
    <property type="molecule type" value="Genomic_DNA"/>
</dbReference>
<dbReference type="AlphaFoldDB" id="A0A832I367"/>
<dbReference type="GO" id="GO:0016740">
    <property type="term" value="F:transferase activity"/>
    <property type="evidence" value="ECO:0007669"/>
    <property type="project" value="UniProtKB-KW"/>
</dbReference>
<name>A0A832I367_UNCEI</name>
<accession>A0A832I367</accession>
<feature type="region of interest" description="Disordered" evidence="1">
    <location>
        <begin position="1"/>
        <end position="114"/>
    </location>
</feature>
<protein>
    <submittedName>
        <fullName evidence="3">Glycosyltransferase family 1 protein</fullName>
    </submittedName>
</protein>
<feature type="domain" description="Spore protein YkvP/CgeB glycosyl transferase-like" evidence="2">
    <location>
        <begin position="366"/>
        <end position="496"/>
    </location>
</feature>
<sequence length="507" mass="56252">MADQSPTLAPTSNTVHGPAVARAARARRRTSARSPFSAASLEASRFMPRTATRRQPSHSHCRRRRPSSGRIRRPRIPIGRHSSGRGRRGRTTRQGITPRLTAAPPRREDAARPVPRAREPTVRIFLVLAASPNPTFASSLWRSNLHDPLVAMGHDVVLFEEGVLPLFDLDPALTSTAGPRGIFTQRFLDAVEAAHRAAPLDLVLTYVSDSHLEPDAVRRVRERVAPVVNFFCNNIHQFHLVRRIAPAFDLCLVPEHAALARYRAVGAEPLFWPMAANPDVYRPLPLAPEYGATFAGQRYGERTTHLLALLDAGVDAHAFGQGWSADGPLAAPGSAEARGVPAAAARLALDALRGRLPWRALADRAAWRALRARHAAALHGPLDDAGYVALFSRSRVSLGFLDLGDTHRTLRPLRQVRLREFEATMAGAFYLTGWLEELGEHYVLGREIECYRSRAELVDKCRWYLAHDDARAAVARAGHARARRDHTWTRRFEALFAELRRRGRIAA</sequence>
<feature type="compositionally biased region" description="Polar residues" evidence="1">
    <location>
        <begin position="1"/>
        <end position="15"/>
    </location>
</feature>
<dbReference type="Pfam" id="PF13524">
    <property type="entry name" value="Glyco_trans_1_2"/>
    <property type="match status" value="1"/>
</dbReference>
<dbReference type="InterPro" id="IPR055259">
    <property type="entry name" value="YkvP/CgeB_Glyco_trans-like"/>
</dbReference>